<proteinExistence type="inferred from homology"/>
<evidence type="ECO:0000256" key="7">
    <source>
        <dbReference type="ARBA" id="ARBA00023136"/>
    </source>
</evidence>
<feature type="transmembrane region" description="Helical" evidence="8">
    <location>
        <begin position="81"/>
        <end position="100"/>
    </location>
</feature>
<feature type="transmembrane region" description="Helical" evidence="8">
    <location>
        <begin position="145"/>
        <end position="165"/>
    </location>
</feature>
<comment type="similarity">
    <text evidence="2">Belongs to the amino acid-polyamine-organocation (APC) superfamily. Spore germination protein (SGP) (TC 2.A.3.9) family.</text>
</comment>
<evidence type="ECO:0000256" key="5">
    <source>
        <dbReference type="ARBA" id="ARBA00022692"/>
    </source>
</evidence>
<keyword evidence="7 8" id="KW-0472">Membrane</keyword>
<dbReference type="InterPro" id="IPR004761">
    <property type="entry name" value="Spore_GerAB"/>
</dbReference>
<dbReference type="EMBL" id="JAOTPO010000026">
    <property type="protein sequence ID" value="MDE5416096.1"/>
    <property type="molecule type" value="Genomic_DNA"/>
</dbReference>
<dbReference type="PANTHER" id="PTHR34975">
    <property type="entry name" value="SPORE GERMINATION PROTEIN A2"/>
    <property type="match status" value="1"/>
</dbReference>
<keyword evidence="6 8" id="KW-1133">Transmembrane helix</keyword>
<dbReference type="PANTHER" id="PTHR34975:SF2">
    <property type="entry name" value="SPORE GERMINATION PROTEIN A2"/>
    <property type="match status" value="1"/>
</dbReference>
<comment type="caution">
    <text evidence="9">The sequence shown here is derived from an EMBL/GenBank/DDBJ whole genome shotgun (WGS) entry which is preliminary data.</text>
</comment>
<keyword evidence="10" id="KW-1185">Reference proteome</keyword>
<accession>A0ABT5VKX1</accession>
<sequence>MKNDEQIFRSFDIFAFTVCSTFGVGLVFLPFVSGEEIRSAWLKLIVGVIPYFILVYFIHRFVQKYESQNLFSESKKQLPKLIFYGIVIYFILSTLYSGIVVIKGMDTIVQTYLLPETPRWIIVGSFLLVVGAAAYYGVAAITRFVVFFVLFDVIILLFLVTLLLGEHFRWIYIPPVIAVDPVTFSLSTLSDTIRYAGVFALLAFVSHVKKKEKVLHSMNYGLIFVMVTYVILSLVAVGTFGFEESLALVSPFISLVQTFGGEAGGLERIDLFFVSFWIIAFYKMVIIHVWFMVYVARIAWPKIQPEKWVITYILILFIGIMATADFTNEPWRPYHVNTLIYSFILPMVLLCYFLFRKKRGRASHEG</sequence>
<evidence type="ECO:0000256" key="2">
    <source>
        <dbReference type="ARBA" id="ARBA00007998"/>
    </source>
</evidence>
<feature type="transmembrane region" description="Helical" evidence="8">
    <location>
        <begin position="220"/>
        <end position="242"/>
    </location>
</feature>
<reference evidence="9" key="1">
    <citation type="submission" date="2024-05" db="EMBL/GenBank/DDBJ databases">
        <title>Alkalihalobacillus sp. strain MEB203 novel alkaliphilic bacterium from Lonar Lake, India.</title>
        <authorList>
            <person name="Joshi A."/>
            <person name="Thite S."/>
            <person name="Mengade P."/>
        </authorList>
    </citation>
    <scope>NUCLEOTIDE SEQUENCE</scope>
    <source>
        <strain evidence="9">MEB 203</strain>
    </source>
</reference>
<keyword evidence="5 8" id="KW-0812">Transmembrane</keyword>
<organism evidence="9 10">
    <name type="scientific">Alkalihalobacterium chitinilyticum</name>
    <dbReference type="NCBI Taxonomy" id="2980103"/>
    <lineage>
        <taxon>Bacteria</taxon>
        <taxon>Bacillati</taxon>
        <taxon>Bacillota</taxon>
        <taxon>Bacilli</taxon>
        <taxon>Bacillales</taxon>
        <taxon>Bacillaceae</taxon>
        <taxon>Alkalihalobacterium</taxon>
    </lineage>
</organism>
<evidence type="ECO:0000256" key="3">
    <source>
        <dbReference type="ARBA" id="ARBA00022448"/>
    </source>
</evidence>
<evidence type="ECO:0000313" key="9">
    <source>
        <dbReference type="EMBL" id="MDE5416096.1"/>
    </source>
</evidence>
<evidence type="ECO:0000256" key="4">
    <source>
        <dbReference type="ARBA" id="ARBA00022544"/>
    </source>
</evidence>
<feature type="transmembrane region" description="Helical" evidence="8">
    <location>
        <begin position="271"/>
        <end position="296"/>
    </location>
</feature>
<dbReference type="Proteomes" id="UP001148125">
    <property type="component" value="Unassembled WGS sequence"/>
</dbReference>
<dbReference type="RefSeq" id="WP_275120683.1">
    <property type="nucleotide sequence ID" value="NZ_JAOTPO010000026.1"/>
</dbReference>
<protein>
    <submittedName>
        <fullName evidence="9">Spore germination protein</fullName>
    </submittedName>
</protein>
<feature type="transmembrane region" description="Helical" evidence="8">
    <location>
        <begin position="12"/>
        <end position="34"/>
    </location>
</feature>
<name>A0ABT5VKX1_9BACI</name>
<dbReference type="NCBIfam" id="TIGR00912">
    <property type="entry name" value="2A0309"/>
    <property type="match status" value="1"/>
</dbReference>
<evidence type="ECO:0000256" key="1">
    <source>
        <dbReference type="ARBA" id="ARBA00004141"/>
    </source>
</evidence>
<feature type="transmembrane region" description="Helical" evidence="8">
    <location>
        <begin position="308"/>
        <end position="326"/>
    </location>
</feature>
<feature type="transmembrane region" description="Helical" evidence="8">
    <location>
        <begin position="120"/>
        <end position="138"/>
    </location>
</feature>
<keyword evidence="4" id="KW-0309">Germination</keyword>
<feature type="transmembrane region" description="Helical" evidence="8">
    <location>
        <begin position="40"/>
        <end position="61"/>
    </location>
</feature>
<keyword evidence="3" id="KW-0813">Transport</keyword>
<evidence type="ECO:0000256" key="6">
    <source>
        <dbReference type="ARBA" id="ARBA00022989"/>
    </source>
</evidence>
<evidence type="ECO:0000313" key="10">
    <source>
        <dbReference type="Proteomes" id="UP001148125"/>
    </source>
</evidence>
<feature type="transmembrane region" description="Helical" evidence="8">
    <location>
        <begin position="338"/>
        <end position="355"/>
    </location>
</feature>
<gene>
    <name evidence="9" type="ORF">N7Z68_22525</name>
</gene>
<feature type="transmembrane region" description="Helical" evidence="8">
    <location>
        <begin position="192"/>
        <end position="208"/>
    </location>
</feature>
<comment type="subcellular location">
    <subcellularLocation>
        <location evidence="1">Membrane</location>
        <topology evidence="1">Multi-pass membrane protein</topology>
    </subcellularLocation>
</comment>
<dbReference type="Pfam" id="PF03845">
    <property type="entry name" value="Spore_permease"/>
    <property type="match status" value="1"/>
</dbReference>
<evidence type="ECO:0000256" key="8">
    <source>
        <dbReference type="SAM" id="Phobius"/>
    </source>
</evidence>